<feature type="compositionally biased region" description="Polar residues" evidence="7">
    <location>
        <begin position="872"/>
        <end position="882"/>
    </location>
</feature>
<keyword evidence="3 8" id="KW-0812">Transmembrane</keyword>
<evidence type="ECO:0000313" key="12">
    <source>
        <dbReference type="Proteomes" id="UP000192596"/>
    </source>
</evidence>
<feature type="chain" id="PRO_5013342884" description="ML-like domain-containing protein" evidence="9">
    <location>
        <begin position="25"/>
        <end position="1036"/>
    </location>
</feature>
<dbReference type="EMBL" id="NAJO01000028">
    <property type="protein sequence ID" value="OQO02337.1"/>
    <property type="molecule type" value="Genomic_DNA"/>
</dbReference>
<dbReference type="PANTHER" id="PTHR31145">
    <property type="entry name" value="INTEGRAL MEMBRANE PROTEIN (AFU_ORTHOLOGUE AFUA_7G01610)"/>
    <property type="match status" value="1"/>
</dbReference>
<evidence type="ECO:0000256" key="8">
    <source>
        <dbReference type="SAM" id="Phobius"/>
    </source>
</evidence>
<feature type="transmembrane region" description="Helical" evidence="8">
    <location>
        <begin position="617"/>
        <end position="636"/>
    </location>
</feature>
<dbReference type="InterPro" id="IPR040241">
    <property type="entry name" value="TRP_Flc/Pkd2-like"/>
</dbReference>
<feature type="transmembrane region" description="Helical" evidence="8">
    <location>
        <begin position="422"/>
        <end position="443"/>
    </location>
</feature>
<evidence type="ECO:0000256" key="1">
    <source>
        <dbReference type="ARBA" id="ARBA00004141"/>
    </source>
</evidence>
<dbReference type="STRING" id="1507870.A0A1V8ST10"/>
<feature type="region of interest" description="Disordered" evidence="7">
    <location>
        <begin position="555"/>
        <end position="575"/>
    </location>
</feature>
<feature type="transmembrane region" description="Helical" evidence="8">
    <location>
        <begin position="501"/>
        <end position="523"/>
    </location>
</feature>
<dbReference type="GO" id="GO:0016020">
    <property type="term" value="C:membrane"/>
    <property type="evidence" value="ECO:0007669"/>
    <property type="project" value="UniProtKB-SubCell"/>
</dbReference>
<proteinExistence type="inferred from homology"/>
<feature type="region of interest" description="Disordered" evidence="7">
    <location>
        <begin position="794"/>
        <end position="882"/>
    </location>
</feature>
<dbReference type="Pfam" id="PF06011">
    <property type="entry name" value="TRP"/>
    <property type="match status" value="1"/>
</dbReference>
<comment type="subcellular location">
    <subcellularLocation>
        <location evidence="1">Membrane</location>
        <topology evidence="1">Multi-pass membrane protein</topology>
    </subcellularLocation>
</comment>
<feature type="transmembrane region" description="Helical" evidence="8">
    <location>
        <begin position="199"/>
        <end position="219"/>
    </location>
</feature>
<feature type="compositionally biased region" description="Polar residues" evidence="7">
    <location>
        <begin position="920"/>
        <end position="930"/>
    </location>
</feature>
<name>A0A1V8ST10_9PEZI</name>
<comment type="similarity">
    <text evidence="2">Belongs to the transient receptor potential (TRP) ion channel family.</text>
</comment>
<feature type="transmembrane region" description="Helical" evidence="8">
    <location>
        <begin position="464"/>
        <end position="489"/>
    </location>
</feature>
<feature type="domain" description="ML-like" evidence="10">
    <location>
        <begin position="53"/>
        <end position="194"/>
    </location>
</feature>
<reference evidence="12" key="1">
    <citation type="submission" date="2017-03" db="EMBL/GenBank/DDBJ databases">
        <title>Genomes of endolithic fungi from Antarctica.</title>
        <authorList>
            <person name="Coleine C."/>
            <person name="Masonjones S."/>
            <person name="Stajich J.E."/>
        </authorList>
    </citation>
    <scope>NUCLEOTIDE SEQUENCE [LARGE SCALE GENOMIC DNA]</scope>
    <source>
        <strain evidence="12">CCFEE 5527</strain>
    </source>
</reference>
<evidence type="ECO:0000256" key="5">
    <source>
        <dbReference type="ARBA" id="ARBA00022989"/>
    </source>
</evidence>
<feature type="transmembrane region" description="Helical" evidence="8">
    <location>
        <begin position="642"/>
        <end position="661"/>
    </location>
</feature>
<evidence type="ECO:0000256" key="3">
    <source>
        <dbReference type="ARBA" id="ARBA00022692"/>
    </source>
</evidence>
<dbReference type="InterPro" id="IPR010308">
    <property type="entry name" value="TRP_C"/>
</dbReference>
<accession>A0A1V8ST10</accession>
<feature type="compositionally biased region" description="Basic and acidic residues" evidence="7">
    <location>
        <begin position="555"/>
        <end position="564"/>
    </location>
</feature>
<evidence type="ECO:0000256" key="4">
    <source>
        <dbReference type="ARBA" id="ARBA00022729"/>
    </source>
</evidence>
<feature type="transmembrane region" description="Helical" evidence="8">
    <location>
        <begin position="704"/>
        <end position="730"/>
    </location>
</feature>
<organism evidence="11 12">
    <name type="scientific">Cryoendolithus antarcticus</name>
    <dbReference type="NCBI Taxonomy" id="1507870"/>
    <lineage>
        <taxon>Eukaryota</taxon>
        <taxon>Fungi</taxon>
        <taxon>Dikarya</taxon>
        <taxon>Ascomycota</taxon>
        <taxon>Pezizomycotina</taxon>
        <taxon>Dothideomycetes</taxon>
        <taxon>Dothideomycetidae</taxon>
        <taxon>Cladosporiales</taxon>
        <taxon>Cladosporiaceae</taxon>
        <taxon>Cryoendolithus</taxon>
    </lineage>
</organism>
<feature type="transmembrane region" description="Helical" evidence="8">
    <location>
        <begin position="673"/>
        <end position="692"/>
    </location>
</feature>
<evidence type="ECO:0000256" key="7">
    <source>
        <dbReference type="SAM" id="MobiDB-lite"/>
    </source>
</evidence>
<dbReference type="SMART" id="SM01320">
    <property type="entry name" value="TRP_N"/>
    <property type="match status" value="1"/>
</dbReference>
<evidence type="ECO:0000259" key="10">
    <source>
        <dbReference type="SMART" id="SM01320"/>
    </source>
</evidence>
<evidence type="ECO:0000313" key="11">
    <source>
        <dbReference type="EMBL" id="OQO02337.1"/>
    </source>
</evidence>
<keyword evidence="12" id="KW-1185">Reference proteome</keyword>
<comment type="caution">
    <text evidence="11">The sequence shown here is derived from an EMBL/GenBank/DDBJ whole genome shotgun (WGS) entry which is preliminary data.</text>
</comment>
<dbReference type="InParanoid" id="A0A1V8ST10"/>
<evidence type="ECO:0000256" key="9">
    <source>
        <dbReference type="SAM" id="SignalP"/>
    </source>
</evidence>
<dbReference type="GO" id="GO:0009272">
    <property type="term" value="P:fungal-type cell wall biogenesis"/>
    <property type="evidence" value="ECO:0007669"/>
    <property type="project" value="TreeGrafter"/>
</dbReference>
<keyword evidence="5 8" id="KW-1133">Transmembrane helix</keyword>
<gene>
    <name evidence="11" type="ORF">B0A48_11891</name>
</gene>
<feature type="compositionally biased region" description="Low complexity" evidence="7">
    <location>
        <begin position="849"/>
        <end position="862"/>
    </location>
</feature>
<dbReference type="Pfam" id="PF14558">
    <property type="entry name" value="TRP_N"/>
    <property type="match status" value="1"/>
</dbReference>
<evidence type="ECO:0000256" key="6">
    <source>
        <dbReference type="ARBA" id="ARBA00023136"/>
    </source>
</evidence>
<dbReference type="InterPro" id="IPR032800">
    <property type="entry name" value="TRP_N"/>
</dbReference>
<evidence type="ECO:0000256" key="2">
    <source>
        <dbReference type="ARBA" id="ARBA00010642"/>
    </source>
</evidence>
<sequence length="1036" mass="114783">MITRLWTALLAVFCLLACIRTASAQTTDENGVRYVTYQTAEGTTEYLEDNRRPALYTGNFGDCLGNSLINVTRFDAAYYKDNMTVMFHLQGNSALANESIMIYIGVYAYGESRFDLTFNPCNANINSLCPMNSSIPITANGIIPIAPSDVANIIPIALVIPDFEGEAILRIFANSTESEIGCYSAVVTNGNTFSQPQSVGTILGIFTLVAVLASCATAIYGEAVPTMRLHYAHSLSVGVVFSVFQHIYFTGALSVNWPSVLVAWWSNFAWTGGMIYSRSMQSSINRLIGNNVGNITSVGAAPAGSTQESLGGGYDISQIYKRGTLESVKHVAKRAVNHPLMRDIGSEIYKRDNSLVLKRDVVQRNFEHALQSRDVVANASTGFIWYGKPVGAGIPLPGNYSGFAGTLAEEDIRSSNAFMTGFLWFLILLVIMTGAVVLFKWSLEALARFKAIREDRLAFFRQHWVRYSAAVALRICYLGWFMIMFLTIFQFTYDSSGGVKAVAALVFGVFFVGMFGLAAYAIWYQRHLDRRVNSEGNSEDRKLLGKIPWFGAKKSERQRGEEQRQQLQGDGKSKKSFWKHIRNESMADSVNSRNIHDDVDYTMRFGWLAARFRRTRWWFFSFWLVYEFVRACLYGGASGHALTQVFGLLVVEILAFAFVVWARPFEGRRLNVLVVYCLGFSKVTSVALSAAFDVRFNLARITTTAIGIVIVVIQGILTIITLIAIVVGCISSYMSISRNKEDFRPRKWAGWRDRYFNHLDLAVNDLSHEQSVPAIAAPALEEPKSPYFEMKNMRRERKIEDDDPGFTTEQSGLRDPTMSYVSLGDDMPTPPPIGPRVRSGSGTNTPTGRSRAASSASMRQSSLPFGARQHRVSWSQKDFSQSWNRDAGAEAAFSPVDMSRQLLEDDVTAESPAGKHSRTPSRGSALQNSKLRAEPSNDSLRIGGETSTRDTIGNVPMPAVRPRAGSRNSVRESGASWSRDFGDSSFMDPSEGPSFTEGGAQSAGQTRRHTRAPMLTPAQEMEEWVPRVSGSGDQKR</sequence>
<feature type="region of interest" description="Disordered" evidence="7">
    <location>
        <begin position="907"/>
        <end position="1036"/>
    </location>
</feature>
<dbReference type="AlphaFoldDB" id="A0A1V8ST10"/>
<dbReference type="Proteomes" id="UP000192596">
    <property type="component" value="Unassembled WGS sequence"/>
</dbReference>
<dbReference type="GO" id="GO:0055085">
    <property type="term" value="P:transmembrane transport"/>
    <property type="evidence" value="ECO:0007669"/>
    <property type="project" value="TreeGrafter"/>
</dbReference>
<dbReference type="OrthoDB" id="5377623at2759"/>
<dbReference type="PANTHER" id="PTHR31145:SF7">
    <property type="entry name" value="TRP-LIKE ION CHANNEL"/>
    <property type="match status" value="1"/>
</dbReference>
<keyword evidence="4 9" id="KW-0732">Signal</keyword>
<keyword evidence="6 8" id="KW-0472">Membrane</keyword>
<protein>
    <recommendedName>
        <fullName evidence="10">ML-like domain-containing protein</fullName>
    </recommendedName>
</protein>
<feature type="signal peptide" evidence="9">
    <location>
        <begin position="1"/>
        <end position="24"/>
    </location>
</feature>